<dbReference type="EMBL" id="VSSQ01080916">
    <property type="protein sequence ID" value="MPN29974.1"/>
    <property type="molecule type" value="Genomic_DNA"/>
</dbReference>
<reference evidence="2" key="1">
    <citation type="submission" date="2019-08" db="EMBL/GenBank/DDBJ databases">
        <authorList>
            <person name="Kucharzyk K."/>
            <person name="Murdoch R.W."/>
            <person name="Higgins S."/>
            <person name="Loffler F."/>
        </authorList>
    </citation>
    <scope>NUCLEOTIDE SEQUENCE</scope>
</reference>
<organism evidence="2">
    <name type="scientific">bioreactor metagenome</name>
    <dbReference type="NCBI Taxonomy" id="1076179"/>
    <lineage>
        <taxon>unclassified sequences</taxon>
        <taxon>metagenomes</taxon>
        <taxon>ecological metagenomes</taxon>
    </lineage>
</organism>
<comment type="caution">
    <text evidence="2">The sequence shown here is derived from an EMBL/GenBank/DDBJ whole genome shotgun (WGS) entry which is preliminary data.</text>
</comment>
<keyword evidence="1" id="KW-0812">Transmembrane</keyword>
<sequence length="66" mass="7842">MFSLKFKTLKWKGNEMRFSLIILAFAFTTISFILGVTWSLAILITFLMYIIINLINYSLTLFRQKR</sequence>
<keyword evidence="1" id="KW-1133">Transmembrane helix</keyword>
<evidence type="ECO:0000256" key="1">
    <source>
        <dbReference type="SAM" id="Phobius"/>
    </source>
</evidence>
<dbReference type="AlphaFoldDB" id="A0A645H0Y8"/>
<protein>
    <submittedName>
        <fullName evidence="2">Uncharacterized protein</fullName>
    </submittedName>
</protein>
<name>A0A645H0Y8_9ZZZZ</name>
<accession>A0A645H0Y8</accession>
<evidence type="ECO:0000313" key="2">
    <source>
        <dbReference type="EMBL" id="MPN29974.1"/>
    </source>
</evidence>
<feature type="transmembrane region" description="Helical" evidence="1">
    <location>
        <begin position="16"/>
        <end position="34"/>
    </location>
</feature>
<keyword evidence="1" id="KW-0472">Membrane</keyword>
<gene>
    <name evidence="2" type="ORF">SDC9_177431</name>
</gene>
<proteinExistence type="predicted"/>
<feature type="transmembrane region" description="Helical" evidence="1">
    <location>
        <begin position="40"/>
        <end position="62"/>
    </location>
</feature>